<comment type="caution">
    <text evidence="8">The sequence shown here is derived from an EMBL/GenBank/DDBJ whole genome shotgun (WGS) entry which is preliminary data.</text>
</comment>
<dbReference type="Proteomes" id="UP001498398">
    <property type="component" value="Unassembled WGS sequence"/>
</dbReference>
<evidence type="ECO:0000256" key="3">
    <source>
        <dbReference type="ARBA" id="ARBA00022664"/>
    </source>
</evidence>
<feature type="compositionally biased region" description="Polar residues" evidence="7">
    <location>
        <begin position="202"/>
        <end position="211"/>
    </location>
</feature>
<feature type="coiled-coil region" evidence="6">
    <location>
        <begin position="118"/>
        <end position="167"/>
    </location>
</feature>
<keyword evidence="6" id="KW-0175">Coiled coil</keyword>
<evidence type="ECO:0000256" key="1">
    <source>
        <dbReference type="ARBA" id="ARBA00004123"/>
    </source>
</evidence>
<evidence type="ECO:0000256" key="6">
    <source>
        <dbReference type="SAM" id="Coils"/>
    </source>
</evidence>
<keyword evidence="4" id="KW-0508">mRNA splicing</keyword>
<evidence type="ECO:0000313" key="8">
    <source>
        <dbReference type="EMBL" id="KAK7470509.1"/>
    </source>
</evidence>
<comment type="similarity">
    <text evidence="2">Belongs to the fl(2)d family.</text>
</comment>
<evidence type="ECO:0000313" key="9">
    <source>
        <dbReference type="Proteomes" id="UP001498398"/>
    </source>
</evidence>
<dbReference type="InterPro" id="IPR033757">
    <property type="entry name" value="WTAP"/>
</dbReference>
<proteinExistence type="inferred from homology"/>
<keyword evidence="3" id="KW-0507">mRNA processing</keyword>
<feature type="compositionally biased region" description="Low complexity" evidence="7">
    <location>
        <begin position="104"/>
        <end position="116"/>
    </location>
</feature>
<keyword evidence="5" id="KW-0539">Nucleus</keyword>
<feature type="compositionally biased region" description="Polar residues" evidence="7">
    <location>
        <begin position="65"/>
        <end position="81"/>
    </location>
</feature>
<organism evidence="8 9">
    <name type="scientific">Marasmiellus scandens</name>
    <dbReference type="NCBI Taxonomy" id="2682957"/>
    <lineage>
        <taxon>Eukaryota</taxon>
        <taxon>Fungi</taxon>
        <taxon>Dikarya</taxon>
        <taxon>Basidiomycota</taxon>
        <taxon>Agaricomycotina</taxon>
        <taxon>Agaricomycetes</taxon>
        <taxon>Agaricomycetidae</taxon>
        <taxon>Agaricales</taxon>
        <taxon>Marasmiineae</taxon>
        <taxon>Omphalotaceae</taxon>
        <taxon>Marasmiellus</taxon>
    </lineage>
</organism>
<dbReference type="Pfam" id="PF17098">
    <property type="entry name" value="Wtap"/>
    <property type="match status" value="1"/>
</dbReference>
<name>A0ABR1K365_9AGAR</name>
<comment type="subcellular location">
    <subcellularLocation>
        <location evidence="1">Nucleus</location>
    </subcellularLocation>
</comment>
<evidence type="ECO:0000256" key="4">
    <source>
        <dbReference type="ARBA" id="ARBA00023187"/>
    </source>
</evidence>
<keyword evidence="9" id="KW-1185">Reference proteome</keyword>
<feature type="compositionally biased region" description="Low complexity" evidence="7">
    <location>
        <begin position="243"/>
        <end position="254"/>
    </location>
</feature>
<feature type="compositionally biased region" description="Gly residues" evidence="7">
    <location>
        <begin position="389"/>
        <end position="407"/>
    </location>
</feature>
<feature type="compositionally biased region" description="Basic and acidic residues" evidence="7">
    <location>
        <begin position="333"/>
        <end position="385"/>
    </location>
</feature>
<feature type="compositionally biased region" description="Polar residues" evidence="7">
    <location>
        <begin position="257"/>
        <end position="276"/>
    </location>
</feature>
<feature type="compositionally biased region" description="Low complexity" evidence="7">
    <location>
        <begin position="186"/>
        <end position="201"/>
    </location>
</feature>
<accession>A0ABR1K365</accession>
<feature type="region of interest" description="Disordered" evidence="7">
    <location>
        <begin position="33"/>
        <end position="117"/>
    </location>
</feature>
<evidence type="ECO:0000256" key="7">
    <source>
        <dbReference type="SAM" id="MobiDB-lite"/>
    </source>
</evidence>
<feature type="compositionally biased region" description="Low complexity" evidence="7">
    <location>
        <begin position="82"/>
        <end position="95"/>
    </location>
</feature>
<evidence type="ECO:0000256" key="5">
    <source>
        <dbReference type="ARBA" id="ARBA00023242"/>
    </source>
</evidence>
<reference evidence="8 9" key="1">
    <citation type="submission" date="2024-01" db="EMBL/GenBank/DDBJ databases">
        <title>A draft genome for the cacao thread blight pathogen Marasmiellus scandens.</title>
        <authorList>
            <person name="Baruah I.K."/>
            <person name="Leung J."/>
            <person name="Bukari Y."/>
            <person name="Amoako-Attah I."/>
            <person name="Meinhardt L.W."/>
            <person name="Bailey B.A."/>
            <person name="Cohen S.P."/>
        </authorList>
    </citation>
    <scope>NUCLEOTIDE SEQUENCE [LARGE SCALE GENOMIC DNA]</scope>
    <source>
        <strain evidence="8 9">GH-19</strain>
    </source>
</reference>
<feature type="compositionally biased region" description="Basic residues" evidence="7">
    <location>
        <begin position="278"/>
        <end position="296"/>
    </location>
</feature>
<feature type="region of interest" description="Disordered" evidence="7">
    <location>
        <begin position="186"/>
        <end position="429"/>
    </location>
</feature>
<evidence type="ECO:0000256" key="2">
    <source>
        <dbReference type="ARBA" id="ARBA00010313"/>
    </source>
</evidence>
<gene>
    <name evidence="8" type="ORF">VKT23_001935</name>
</gene>
<protein>
    <submittedName>
        <fullName evidence="8">Uncharacterized protein</fullName>
    </submittedName>
</protein>
<dbReference type="EMBL" id="JBANRG010000002">
    <property type="protein sequence ID" value="KAK7470509.1"/>
    <property type="molecule type" value="Genomic_DNA"/>
</dbReference>
<sequence length="429" mass="47061">MDLPSTRELELESLLREKEEQITELGDEVTRLRQYLSTQPGPSTADPVTLPPPLVSLLLPHLHTQTHVQSAQTSQTEQHQPSSQLASSQADSSLSTLPGDGVGASSSSSSTAATSTMHTALTQRVKLLQEENDELYEILKQSETGRLKEEVQSLKRLVEKLEGALRESHSVILSLSTELDKSYESFNSSKYNNSKGSYSDSRAGSQSNHYANSGPSNGSGSGGKPPPTGPRAHKKPRLSEANSQSHSRSSPSISPHLRNNTMLPSQNQSYQNNNVGQHHGHGQHHRRSHSNSSRHREHSEHPSPRGSGKGPGNVKPERMDVDEDNQQNKSRVRSPEQRRDRGDRERDGHGRRDRDRDGVGHRDRGREREREKHRGERDKDKETSRRNGNGNGVGRMGGRRGGGGGGGDKLEDDGGFGGGDRTLAERMGL</sequence>